<name>A0A099G764_9RHOB</name>
<protein>
    <submittedName>
        <fullName evidence="3">Uncharacterized membrane protein HdeD, DUF308 family</fullName>
    </submittedName>
</protein>
<dbReference type="Proteomes" id="UP000182944">
    <property type="component" value="Unassembled WGS sequence"/>
</dbReference>
<dbReference type="InterPro" id="IPR005325">
    <property type="entry name" value="DUF308_memb"/>
</dbReference>
<feature type="transmembrane region" description="Helical" evidence="1">
    <location>
        <begin position="143"/>
        <end position="165"/>
    </location>
</feature>
<organism evidence="2 4">
    <name type="scientific">Paracoccus sanguinis</name>
    <dbReference type="NCBI Taxonomy" id="1545044"/>
    <lineage>
        <taxon>Bacteria</taxon>
        <taxon>Pseudomonadati</taxon>
        <taxon>Pseudomonadota</taxon>
        <taxon>Alphaproteobacteria</taxon>
        <taxon>Rhodobacterales</taxon>
        <taxon>Paracoccaceae</taxon>
        <taxon>Paracoccus</taxon>
    </lineage>
</organism>
<dbReference type="Proteomes" id="UP000029858">
    <property type="component" value="Unassembled WGS sequence"/>
</dbReference>
<dbReference type="GO" id="GO:0005886">
    <property type="term" value="C:plasma membrane"/>
    <property type="evidence" value="ECO:0007669"/>
    <property type="project" value="TreeGrafter"/>
</dbReference>
<proteinExistence type="predicted"/>
<evidence type="ECO:0000313" key="4">
    <source>
        <dbReference type="Proteomes" id="UP000029858"/>
    </source>
</evidence>
<evidence type="ECO:0000313" key="5">
    <source>
        <dbReference type="Proteomes" id="UP000182944"/>
    </source>
</evidence>
<dbReference type="STRING" id="1545044.SAMN05444276_101517"/>
<reference evidence="2 4" key="1">
    <citation type="submission" date="2014-09" db="EMBL/GenBank/DDBJ databases">
        <authorList>
            <person name="McGinnis J.M."/>
            <person name="Wolfgang W.J."/>
        </authorList>
    </citation>
    <scope>NUCLEOTIDE SEQUENCE [LARGE SCALE GENOMIC DNA]</scope>
    <source>
        <strain evidence="2 4">5503</strain>
    </source>
</reference>
<dbReference type="InterPro" id="IPR052712">
    <property type="entry name" value="Acid_resist_chaperone_HdeD"/>
</dbReference>
<reference evidence="2 4" key="2">
    <citation type="submission" date="2014-10" db="EMBL/GenBank/DDBJ databases">
        <title>Paracoccus sanguinis sp. nov., isolated from clinical specimens of New York State patients.</title>
        <authorList>
            <person name="Mingle L.A."/>
            <person name="Cole J.A."/>
            <person name="Lapierre P."/>
            <person name="Musser K.A."/>
        </authorList>
    </citation>
    <scope>NUCLEOTIDE SEQUENCE [LARGE SCALE GENOMIC DNA]</scope>
    <source>
        <strain evidence="2 4">5503</strain>
    </source>
</reference>
<evidence type="ECO:0000256" key="1">
    <source>
        <dbReference type="SAM" id="Phobius"/>
    </source>
</evidence>
<keyword evidence="1" id="KW-0472">Membrane</keyword>
<evidence type="ECO:0000313" key="2">
    <source>
        <dbReference type="EMBL" id="KGJ23676.1"/>
    </source>
</evidence>
<dbReference type="PANTHER" id="PTHR34989">
    <property type="entry name" value="PROTEIN HDED"/>
    <property type="match status" value="1"/>
</dbReference>
<dbReference type="EMBL" id="JRKQ01000002">
    <property type="protein sequence ID" value="KGJ23676.1"/>
    <property type="molecule type" value="Genomic_DNA"/>
</dbReference>
<keyword evidence="5" id="KW-1185">Reference proteome</keyword>
<dbReference type="AlphaFoldDB" id="A0A099G764"/>
<accession>A0A099G764</accession>
<feature type="transmembrane region" description="Helical" evidence="1">
    <location>
        <begin position="85"/>
        <end position="106"/>
    </location>
</feature>
<dbReference type="Pfam" id="PF03729">
    <property type="entry name" value="DUF308"/>
    <property type="match status" value="1"/>
</dbReference>
<dbReference type="OrthoDB" id="5678253at2"/>
<feature type="transmembrane region" description="Helical" evidence="1">
    <location>
        <begin position="31"/>
        <end position="49"/>
    </location>
</feature>
<reference evidence="3" key="3">
    <citation type="submission" date="2016-10" db="EMBL/GenBank/DDBJ databases">
        <authorList>
            <person name="de Groot N.N."/>
        </authorList>
    </citation>
    <scope>NUCLEOTIDE SEQUENCE [LARGE SCALE GENOMIC DNA]</scope>
    <source>
        <strain evidence="3">DSM 29303</strain>
    </source>
</reference>
<gene>
    <name evidence="2" type="ORF">IX56_00860</name>
    <name evidence="3" type="ORF">SAMN05444276_101517</name>
</gene>
<reference evidence="5" key="4">
    <citation type="submission" date="2016-10" db="EMBL/GenBank/DDBJ databases">
        <authorList>
            <person name="Varghese N."/>
            <person name="Submissions S."/>
        </authorList>
    </citation>
    <scope>NUCLEOTIDE SEQUENCE [LARGE SCALE GENOMIC DNA]</scope>
    <source>
        <strain evidence="5">DSM 29303</strain>
    </source>
</reference>
<accession>A0A099GLR5</accession>
<dbReference type="RefSeq" id="WP_036706484.1">
    <property type="nucleotide sequence ID" value="NZ_CP051542.1"/>
</dbReference>
<feature type="transmembrane region" description="Helical" evidence="1">
    <location>
        <begin position="118"/>
        <end position="137"/>
    </location>
</feature>
<keyword evidence="1" id="KW-1133">Transmembrane helix</keyword>
<feature type="transmembrane region" description="Helical" evidence="1">
    <location>
        <begin position="61"/>
        <end position="79"/>
    </location>
</feature>
<dbReference type="EMBL" id="FNNA01000001">
    <property type="protein sequence ID" value="SDW25669.1"/>
    <property type="molecule type" value="Genomic_DNA"/>
</dbReference>
<keyword evidence="1" id="KW-0812">Transmembrane</keyword>
<dbReference type="PANTHER" id="PTHR34989:SF1">
    <property type="entry name" value="PROTEIN HDED"/>
    <property type="match status" value="1"/>
</dbReference>
<evidence type="ECO:0000313" key="3">
    <source>
        <dbReference type="EMBL" id="SDW25669.1"/>
    </source>
</evidence>
<sequence>MRNWGLWLAAGIISLLGGIFALANPLAATLTATLLAAWAFIVVGILTIASAFADQGWGGRIAAILLGILMVLLGVNLAGDPLAGTLSLTMATAILLVVLGIVRISLGFSFRTPGVRFLLIMSGALSLLLAFMIYSNWPQSAALVLGLFLAIELISNGISLIVLAMDRKGHIA</sequence>